<keyword evidence="5" id="KW-1185">Reference proteome</keyword>
<sequence length="910" mass="100878">MSALNMKHRTCIHPKVPARKSLGTWIPVEDEMQILSLNGELERARVAEWVATLRKEDAAPLKNEEQLGIGEMEAADRDLVVALLRQYADIVEKKEGCPPLSTTGVVHFINTGETAPIMMRRRRHAVAENAVLDKEVDEMLRNGVIGEGSGAWGFPVVLVKKKDGSVRFHVSTVDGLCVTGSYMGLLPSLPRRCNNFHAGTVARHVVELAVVLERLAEAGLSLKAAKCFFAATSMEYLGHDLTPEGIRSTSRLIKAIVEFPKLNDEAAVRRCVALAGYYRRFMPEFGSRMAPLTMLLRKTSGWTWGEKHDGAFAWAKAWLSTKPVLIYPHYRLPFKLTTDASKTGLGAVLSQDQGKGDQPVAYASKVNSPQAVTPKEVMTGAESNPIENGTDDLAFAVVRVAAPQGTTTVSLKDGSGVSTASSKKRRTELTNIRVTMQEITAKVARWKVPSRTGDERQNATYTREEEGAVIDAEIEHAADEAVRAARGSYRGQAAVVDDDRLVNLEFGRGETRIILPAVYWALAFKEAHDSIWTGHLRGSQTYERLQRTYWWPRMKEAVYNWVSACQDCGSGKAKPQVVVPPLRSVKTGDVGDRWAIDVAGPLPVTEHGNRYVVAAVEYTTRYAVAKAVPDHTAKAIARFLMQKVVLVFGPMRELMMDGAMEFGSQVTAELLELMQVKQATPVPYRPKLLGLVERFHRTWKDMISLYVNDEQDDWDDFVPCALYAYNGSKHTTHGYQPNELMMGKKLRTSAELLRRSHLRRLYQTLDAYHEVLMHDLRTAQELAALALQKEQARQAIGPGITKFGHRWRGPGQIVEAAGYDNYLVKMLESGHELVTHCSFLLPYYYPSNLLDPMARDIALDLREEAVAAADDDLVADAGSSDEDSQPQIDDAGRDTNAPPIAEAATTMKIP</sequence>
<protein>
    <submittedName>
        <fullName evidence="4">Unnamed protein product</fullName>
    </submittedName>
</protein>
<dbReference type="Pfam" id="PF17921">
    <property type="entry name" value="Integrase_H2C2"/>
    <property type="match status" value="1"/>
</dbReference>
<evidence type="ECO:0000313" key="4">
    <source>
        <dbReference type="EMBL" id="GMF28491.1"/>
    </source>
</evidence>
<dbReference type="SUPFAM" id="SSF56672">
    <property type="entry name" value="DNA/RNA polymerases"/>
    <property type="match status" value="1"/>
</dbReference>
<evidence type="ECO:0000313" key="5">
    <source>
        <dbReference type="Proteomes" id="UP001165121"/>
    </source>
</evidence>
<feature type="compositionally biased region" description="Acidic residues" evidence="2">
    <location>
        <begin position="872"/>
        <end position="884"/>
    </location>
</feature>
<dbReference type="EMBL" id="BSXT01000479">
    <property type="protein sequence ID" value="GMF28491.1"/>
    <property type="molecule type" value="Genomic_DNA"/>
</dbReference>
<feature type="region of interest" description="Disordered" evidence="2">
    <location>
        <begin position="872"/>
        <end position="910"/>
    </location>
</feature>
<dbReference type="SUPFAM" id="SSF53098">
    <property type="entry name" value="Ribonuclease H-like"/>
    <property type="match status" value="1"/>
</dbReference>
<dbReference type="InterPro" id="IPR043502">
    <property type="entry name" value="DNA/RNA_pol_sf"/>
</dbReference>
<dbReference type="PANTHER" id="PTHR37984">
    <property type="entry name" value="PROTEIN CBG26694"/>
    <property type="match status" value="1"/>
</dbReference>
<dbReference type="PANTHER" id="PTHR37984:SF5">
    <property type="entry name" value="PROTEIN NYNRIN-LIKE"/>
    <property type="match status" value="1"/>
</dbReference>
<dbReference type="Gene3D" id="3.30.420.10">
    <property type="entry name" value="Ribonuclease H-like superfamily/Ribonuclease H"/>
    <property type="match status" value="1"/>
</dbReference>
<proteinExistence type="predicted"/>
<dbReference type="InterPro" id="IPR041588">
    <property type="entry name" value="Integrase_H2C2"/>
</dbReference>
<evidence type="ECO:0000256" key="1">
    <source>
        <dbReference type="ARBA" id="ARBA00023268"/>
    </source>
</evidence>
<gene>
    <name evidence="4" type="ORF">Pfra01_000591200</name>
</gene>
<dbReference type="InterPro" id="IPR001584">
    <property type="entry name" value="Integrase_cat-core"/>
</dbReference>
<feature type="domain" description="Integrase catalytic" evidence="3">
    <location>
        <begin position="576"/>
        <end position="745"/>
    </location>
</feature>
<dbReference type="Proteomes" id="UP001165121">
    <property type="component" value="Unassembled WGS sequence"/>
</dbReference>
<dbReference type="OrthoDB" id="8052569at2759"/>
<reference evidence="4" key="1">
    <citation type="submission" date="2023-04" db="EMBL/GenBank/DDBJ databases">
        <title>Phytophthora fragariaefolia NBRC 109709.</title>
        <authorList>
            <person name="Ichikawa N."/>
            <person name="Sato H."/>
            <person name="Tonouchi N."/>
        </authorList>
    </citation>
    <scope>NUCLEOTIDE SEQUENCE</scope>
    <source>
        <strain evidence="4">NBRC 109709</strain>
    </source>
</reference>
<keyword evidence="1" id="KW-0511">Multifunctional enzyme</keyword>
<dbReference type="GO" id="GO:0015074">
    <property type="term" value="P:DNA integration"/>
    <property type="evidence" value="ECO:0007669"/>
    <property type="project" value="InterPro"/>
</dbReference>
<name>A0A9W6WUZ9_9STRA</name>
<dbReference type="AlphaFoldDB" id="A0A9W6WUZ9"/>
<dbReference type="Gene3D" id="1.10.340.70">
    <property type="match status" value="1"/>
</dbReference>
<comment type="caution">
    <text evidence="4">The sequence shown here is derived from an EMBL/GenBank/DDBJ whole genome shotgun (WGS) entry which is preliminary data.</text>
</comment>
<accession>A0A9W6WUZ9</accession>
<dbReference type="InterPro" id="IPR043128">
    <property type="entry name" value="Rev_trsase/Diguanyl_cyclase"/>
</dbReference>
<dbReference type="GO" id="GO:0003824">
    <property type="term" value="F:catalytic activity"/>
    <property type="evidence" value="ECO:0007669"/>
    <property type="project" value="UniProtKB-KW"/>
</dbReference>
<dbReference type="InterPro" id="IPR012337">
    <property type="entry name" value="RNaseH-like_sf"/>
</dbReference>
<dbReference type="InterPro" id="IPR041577">
    <property type="entry name" value="RT_RNaseH_2"/>
</dbReference>
<dbReference type="PROSITE" id="PS50994">
    <property type="entry name" value="INTEGRASE"/>
    <property type="match status" value="1"/>
</dbReference>
<dbReference type="Pfam" id="PF17919">
    <property type="entry name" value="RT_RNaseH_2"/>
    <property type="match status" value="1"/>
</dbReference>
<dbReference type="InterPro" id="IPR050951">
    <property type="entry name" value="Retrovirus_Pol_polyprotein"/>
</dbReference>
<evidence type="ECO:0000259" key="3">
    <source>
        <dbReference type="PROSITE" id="PS50994"/>
    </source>
</evidence>
<dbReference type="Pfam" id="PF00665">
    <property type="entry name" value="rve"/>
    <property type="match status" value="1"/>
</dbReference>
<dbReference type="Gene3D" id="3.10.10.10">
    <property type="entry name" value="HIV Type 1 Reverse Transcriptase, subunit A, domain 1"/>
    <property type="match status" value="1"/>
</dbReference>
<dbReference type="GO" id="GO:0003676">
    <property type="term" value="F:nucleic acid binding"/>
    <property type="evidence" value="ECO:0007669"/>
    <property type="project" value="InterPro"/>
</dbReference>
<dbReference type="InterPro" id="IPR036397">
    <property type="entry name" value="RNaseH_sf"/>
</dbReference>
<dbReference type="Gene3D" id="3.30.70.270">
    <property type="match status" value="2"/>
</dbReference>
<organism evidence="4 5">
    <name type="scientific">Phytophthora fragariaefolia</name>
    <dbReference type="NCBI Taxonomy" id="1490495"/>
    <lineage>
        <taxon>Eukaryota</taxon>
        <taxon>Sar</taxon>
        <taxon>Stramenopiles</taxon>
        <taxon>Oomycota</taxon>
        <taxon>Peronosporomycetes</taxon>
        <taxon>Peronosporales</taxon>
        <taxon>Peronosporaceae</taxon>
        <taxon>Phytophthora</taxon>
    </lineage>
</organism>
<evidence type="ECO:0000256" key="2">
    <source>
        <dbReference type="SAM" id="MobiDB-lite"/>
    </source>
</evidence>